<dbReference type="PANTHER" id="PTHR43283">
    <property type="entry name" value="BETA-LACTAMASE-RELATED"/>
    <property type="match status" value="1"/>
</dbReference>
<accession>A0AAX4PHL8</accession>
<feature type="compositionally biased region" description="Acidic residues" evidence="2">
    <location>
        <begin position="361"/>
        <end position="372"/>
    </location>
</feature>
<keyword evidence="4" id="KW-0121">Carboxypeptidase</keyword>
<organism evidence="4 5">
    <name type="scientific">Chloropicon roscoffensis</name>
    <dbReference type="NCBI Taxonomy" id="1461544"/>
    <lineage>
        <taxon>Eukaryota</taxon>
        <taxon>Viridiplantae</taxon>
        <taxon>Chlorophyta</taxon>
        <taxon>Chloropicophyceae</taxon>
        <taxon>Chloropicales</taxon>
        <taxon>Chloropicaceae</taxon>
        <taxon>Chloropicon</taxon>
    </lineage>
</organism>
<feature type="compositionally biased region" description="Basic and acidic residues" evidence="2">
    <location>
        <begin position="338"/>
        <end position="347"/>
    </location>
</feature>
<feature type="region of interest" description="Disordered" evidence="2">
    <location>
        <begin position="225"/>
        <end position="248"/>
    </location>
</feature>
<dbReference type="InterPro" id="IPR001466">
    <property type="entry name" value="Beta-lactam-related"/>
</dbReference>
<dbReference type="GO" id="GO:0004180">
    <property type="term" value="F:carboxypeptidase activity"/>
    <property type="evidence" value="ECO:0007669"/>
    <property type="project" value="UniProtKB-KW"/>
</dbReference>
<name>A0AAX4PHL8_9CHLO</name>
<reference evidence="4 5" key="1">
    <citation type="submission" date="2024-03" db="EMBL/GenBank/DDBJ databases">
        <title>Complete genome sequence of the green alga Chloropicon roscoffensis RCC1871.</title>
        <authorList>
            <person name="Lemieux C."/>
            <person name="Pombert J.-F."/>
            <person name="Otis C."/>
            <person name="Turmel M."/>
        </authorList>
    </citation>
    <scope>NUCLEOTIDE SEQUENCE [LARGE SCALE GENOMIC DNA]</scope>
    <source>
        <strain evidence="4 5">RCC1871</strain>
    </source>
</reference>
<evidence type="ECO:0000313" key="4">
    <source>
        <dbReference type="EMBL" id="WZN65902.1"/>
    </source>
</evidence>
<evidence type="ECO:0000256" key="1">
    <source>
        <dbReference type="ARBA" id="ARBA00022801"/>
    </source>
</evidence>
<dbReference type="InterPro" id="IPR050789">
    <property type="entry name" value="Diverse_Enzym_Activities"/>
</dbReference>
<dbReference type="InterPro" id="IPR012338">
    <property type="entry name" value="Beta-lactam/transpept-like"/>
</dbReference>
<dbReference type="PANTHER" id="PTHR43283:SF11">
    <property type="entry name" value="BETA-LACTAMASE-RELATED DOMAIN-CONTAINING PROTEIN"/>
    <property type="match status" value="1"/>
</dbReference>
<dbReference type="Proteomes" id="UP001472866">
    <property type="component" value="Chromosome 13"/>
</dbReference>
<sequence length="507" mass="54083">MEPALEDRPRPRVAGELVGVGEASTSRAAEPRTAIGGIMHAAIADRVFPGGVVTYGRLGRKGEVLLERTEAFGTFTFESNVPVQSDSIFDLASLTKVVATATSVLVLVDRGVLRLDDLVRDYLPEFGTGGKEHVTIRQLLTHSAGYKAWYNFNSLGLDTKERVLGFVQSVRSVYDPGTDYWYSDLSMIALGALVEALAGEALDAFASRSIFRPLGMHSTGFRPIAGCEGGQKPETEPAAEGDPGPAGVVPTEVDGRVRKRLLWGEVHDLNASLMGGVAGHAGLFSSGPDLAKFCCSVLRRGVVLGSEAPLYSELASETFLRRLTDCSPYGFGWNHYGDHKPAHDPKPSQDAGQQDEKKGEEDGEGEGEGVEGEVEKAKPAAPYRSGGRHLSPSAVGHLGFTGTSVWVDPANSFYVVLLTNAVHPDAGSESGARIREVRPAVADAAFEACFPERFGRSGGVRDGEGERTEAAVASLATGLTAALRRPGRWRRVRDLACFAAVCLWSLV</sequence>
<feature type="domain" description="Beta-lactamase-related" evidence="3">
    <location>
        <begin position="72"/>
        <end position="430"/>
    </location>
</feature>
<dbReference type="SUPFAM" id="SSF56601">
    <property type="entry name" value="beta-lactamase/transpeptidase-like"/>
    <property type="match status" value="1"/>
</dbReference>
<evidence type="ECO:0000259" key="3">
    <source>
        <dbReference type="Pfam" id="PF00144"/>
    </source>
</evidence>
<proteinExistence type="predicted"/>
<dbReference type="AlphaFoldDB" id="A0AAX4PHL8"/>
<keyword evidence="4" id="KW-0645">Protease</keyword>
<gene>
    <name evidence="4" type="ORF">HKI87_13g74640</name>
</gene>
<protein>
    <submittedName>
        <fullName evidence="4">D-alanyl-D-alanine carboxypeptidase</fullName>
    </submittedName>
</protein>
<dbReference type="Pfam" id="PF00144">
    <property type="entry name" value="Beta-lactamase"/>
    <property type="match status" value="1"/>
</dbReference>
<evidence type="ECO:0000256" key="2">
    <source>
        <dbReference type="SAM" id="MobiDB-lite"/>
    </source>
</evidence>
<dbReference type="Gene3D" id="3.40.710.10">
    <property type="entry name" value="DD-peptidase/beta-lactamase superfamily"/>
    <property type="match status" value="1"/>
</dbReference>
<feature type="region of interest" description="Disordered" evidence="2">
    <location>
        <begin position="338"/>
        <end position="388"/>
    </location>
</feature>
<dbReference type="EMBL" id="CP151513">
    <property type="protein sequence ID" value="WZN65902.1"/>
    <property type="molecule type" value="Genomic_DNA"/>
</dbReference>
<keyword evidence="5" id="KW-1185">Reference proteome</keyword>
<keyword evidence="1" id="KW-0378">Hydrolase</keyword>
<evidence type="ECO:0000313" key="5">
    <source>
        <dbReference type="Proteomes" id="UP001472866"/>
    </source>
</evidence>